<gene>
    <name evidence="1" type="ORF">RM609_27120</name>
</gene>
<accession>A0ABU2SWI8</accession>
<dbReference type="EMBL" id="JAVRFI010000022">
    <property type="protein sequence ID" value="MDT0452734.1"/>
    <property type="molecule type" value="Genomic_DNA"/>
</dbReference>
<reference evidence="1" key="1">
    <citation type="submission" date="2024-05" db="EMBL/GenBank/DDBJ databases">
        <title>30 novel species of actinomycetes from the DSMZ collection.</title>
        <authorList>
            <person name="Nouioui I."/>
        </authorList>
    </citation>
    <scope>NUCLEOTIDE SEQUENCE</scope>
    <source>
        <strain evidence="1">DSM 40473</strain>
    </source>
</reference>
<evidence type="ECO:0000313" key="1">
    <source>
        <dbReference type="EMBL" id="MDT0452734.1"/>
    </source>
</evidence>
<organism evidence="1 2">
    <name type="scientific">Streptomyces hesseae</name>
    <dbReference type="NCBI Taxonomy" id="3075519"/>
    <lineage>
        <taxon>Bacteria</taxon>
        <taxon>Bacillati</taxon>
        <taxon>Actinomycetota</taxon>
        <taxon>Actinomycetes</taxon>
        <taxon>Kitasatosporales</taxon>
        <taxon>Streptomycetaceae</taxon>
        <taxon>Streptomyces</taxon>
    </lineage>
</organism>
<sequence>MVNIALEELVEAGVEPSAFSSLDDLTSRIRGEANAGICVGIFGSLGEDHCKWLLGMVTESGVNGRKLVQSAQAGCEGSDLIALQA</sequence>
<dbReference type="RefSeq" id="WP_311614204.1">
    <property type="nucleotide sequence ID" value="NZ_JAVRFI010000022.1"/>
</dbReference>
<keyword evidence="2" id="KW-1185">Reference proteome</keyword>
<protein>
    <submittedName>
        <fullName evidence="1">Uncharacterized protein</fullName>
    </submittedName>
</protein>
<proteinExistence type="predicted"/>
<dbReference type="Proteomes" id="UP001180531">
    <property type="component" value="Unassembled WGS sequence"/>
</dbReference>
<name>A0ABU2SWI8_9ACTN</name>
<evidence type="ECO:0000313" key="2">
    <source>
        <dbReference type="Proteomes" id="UP001180531"/>
    </source>
</evidence>
<comment type="caution">
    <text evidence="1">The sequence shown here is derived from an EMBL/GenBank/DDBJ whole genome shotgun (WGS) entry which is preliminary data.</text>
</comment>